<comment type="caution">
    <text evidence="2">The sequence shown here is derived from an EMBL/GenBank/DDBJ whole genome shotgun (WGS) entry which is preliminary data.</text>
</comment>
<reference evidence="2" key="2">
    <citation type="journal article" date="2019" name="bioRxiv">
        <title>Genomics, evolutionary history and diagnostics of the Alternaria alternata species group including apple and Asian pear pathotypes.</title>
        <authorList>
            <person name="Armitage A.D."/>
            <person name="Cockerton H.M."/>
            <person name="Sreenivasaprasad S."/>
            <person name="Woodhall J.W."/>
            <person name="Lane C.R."/>
            <person name="Harrison R.J."/>
            <person name="Clarkson J.P."/>
        </authorList>
    </citation>
    <scope>NUCLEOTIDE SEQUENCE</scope>
    <source>
        <strain evidence="2">FERA 1164</strain>
    </source>
</reference>
<reference evidence="2" key="1">
    <citation type="submission" date="2017-10" db="EMBL/GenBank/DDBJ databases">
        <authorList>
            <person name="Armitage A.D."/>
            <person name="Barbara D.J."/>
            <person name="Woodhall J.W."/>
            <person name="Sreenivasaprasad S."/>
            <person name="Lane C.R."/>
            <person name="Clarkson J.P."/>
            <person name="Harrison R.J."/>
        </authorList>
    </citation>
    <scope>NUCLEOTIDE SEQUENCE</scope>
    <source>
        <strain evidence="2">FERA 1164</strain>
    </source>
</reference>
<dbReference type="Proteomes" id="UP000292340">
    <property type="component" value="Unassembled WGS sequence"/>
</dbReference>
<sequence>MSQSLPLFIDATADARARSRRSASSTSIEKRRKL</sequence>
<dbReference type="AlphaFoldDB" id="A0AB37VZ70"/>
<feature type="region of interest" description="Disordered" evidence="1">
    <location>
        <begin position="14"/>
        <end position="34"/>
    </location>
</feature>
<proteinExistence type="predicted"/>
<gene>
    <name evidence="2" type="ORF">AA0115_g13107</name>
</gene>
<name>A0AB37VZ70_9PLEO</name>
<evidence type="ECO:0000256" key="1">
    <source>
        <dbReference type="SAM" id="MobiDB-lite"/>
    </source>
</evidence>
<evidence type="ECO:0000313" key="3">
    <source>
        <dbReference type="Proteomes" id="UP000292340"/>
    </source>
</evidence>
<accession>A0AB37VZ70</accession>
<evidence type="ECO:0000313" key="2">
    <source>
        <dbReference type="EMBL" id="RYN15416.1"/>
    </source>
</evidence>
<dbReference type="EMBL" id="PDXB01000208">
    <property type="protein sequence ID" value="RYN15416.1"/>
    <property type="molecule type" value="Genomic_DNA"/>
</dbReference>
<organism evidence="2 3">
    <name type="scientific">Alternaria tenuissima</name>
    <dbReference type="NCBI Taxonomy" id="119927"/>
    <lineage>
        <taxon>Eukaryota</taxon>
        <taxon>Fungi</taxon>
        <taxon>Dikarya</taxon>
        <taxon>Ascomycota</taxon>
        <taxon>Pezizomycotina</taxon>
        <taxon>Dothideomycetes</taxon>
        <taxon>Pleosporomycetidae</taxon>
        <taxon>Pleosporales</taxon>
        <taxon>Pleosporineae</taxon>
        <taxon>Pleosporaceae</taxon>
        <taxon>Alternaria</taxon>
        <taxon>Alternaria sect. Alternaria</taxon>
        <taxon>Alternaria alternata complex</taxon>
    </lineage>
</organism>
<protein>
    <submittedName>
        <fullName evidence="2">Uncharacterized protein</fullName>
    </submittedName>
</protein>